<comment type="caution">
    <text evidence="11">The sequence shown here is derived from an EMBL/GenBank/DDBJ whole genome shotgun (WGS) entry which is preliminary data.</text>
</comment>
<keyword evidence="5" id="KW-0418">Kinase</keyword>
<feature type="region of interest" description="Disordered" evidence="9">
    <location>
        <begin position="1"/>
        <end position="103"/>
    </location>
</feature>
<keyword evidence="12" id="KW-1185">Reference proteome</keyword>
<evidence type="ECO:0000256" key="4">
    <source>
        <dbReference type="ARBA" id="ARBA00022741"/>
    </source>
</evidence>
<dbReference type="GO" id="GO:0004674">
    <property type="term" value="F:protein serine/threonine kinase activity"/>
    <property type="evidence" value="ECO:0007669"/>
    <property type="project" value="UniProtKB-KW"/>
</dbReference>
<feature type="compositionally biased region" description="Low complexity" evidence="9">
    <location>
        <begin position="89"/>
        <end position="103"/>
    </location>
</feature>
<dbReference type="FunFam" id="3.30.310.80:FF:000011">
    <property type="entry name" value="Non-specific serine/threonine protein kinase"/>
    <property type="match status" value="1"/>
</dbReference>
<evidence type="ECO:0000256" key="5">
    <source>
        <dbReference type="ARBA" id="ARBA00022777"/>
    </source>
</evidence>
<dbReference type="AlphaFoldDB" id="A0A813FTJ6"/>
<keyword evidence="3" id="KW-0808">Transferase</keyword>
<gene>
    <name evidence="11" type="ORF">PGLA1383_LOCUS33529</name>
</gene>
<dbReference type="PROSITE" id="PS50032">
    <property type="entry name" value="KA1"/>
    <property type="match status" value="1"/>
</dbReference>
<evidence type="ECO:0000259" key="10">
    <source>
        <dbReference type="PROSITE" id="PS50032"/>
    </source>
</evidence>
<evidence type="ECO:0000256" key="9">
    <source>
        <dbReference type="SAM" id="MobiDB-lite"/>
    </source>
</evidence>
<accession>A0A813FTJ6</accession>
<protein>
    <recommendedName>
        <fullName evidence="1">non-specific serine/threonine protein kinase</fullName>
        <ecNumber evidence="1">2.7.11.1</ecNumber>
    </recommendedName>
</protein>
<feature type="domain" description="KA1" evidence="10">
    <location>
        <begin position="221"/>
        <end position="271"/>
    </location>
</feature>
<feature type="non-terminal residue" evidence="11">
    <location>
        <position position="271"/>
    </location>
</feature>
<dbReference type="SUPFAM" id="SSF103243">
    <property type="entry name" value="KA1-like"/>
    <property type="match status" value="1"/>
</dbReference>
<dbReference type="EC" id="2.7.11.1" evidence="1"/>
<keyword evidence="4" id="KW-0547">Nucleotide-binding</keyword>
<evidence type="ECO:0000313" key="11">
    <source>
        <dbReference type="EMBL" id="CAE8615821.1"/>
    </source>
</evidence>
<dbReference type="GO" id="GO:0005524">
    <property type="term" value="F:ATP binding"/>
    <property type="evidence" value="ECO:0007669"/>
    <property type="project" value="UniProtKB-KW"/>
</dbReference>
<proteinExistence type="predicted"/>
<dbReference type="Pfam" id="PF02149">
    <property type="entry name" value="KA1"/>
    <property type="match status" value="1"/>
</dbReference>
<dbReference type="InterPro" id="IPR028375">
    <property type="entry name" value="KA1/Ssp2_C"/>
</dbReference>
<evidence type="ECO:0000313" key="12">
    <source>
        <dbReference type="Proteomes" id="UP000654075"/>
    </source>
</evidence>
<reference evidence="11" key="1">
    <citation type="submission" date="2021-02" db="EMBL/GenBank/DDBJ databases">
        <authorList>
            <person name="Dougan E. K."/>
            <person name="Rhodes N."/>
            <person name="Thang M."/>
            <person name="Chan C."/>
        </authorList>
    </citation>
    <scope>NUCLEOTIDE SEQUENCE</scope>
</reference>
<keyword evidence="6" id="KW-0067">ATP-binding</keyword>
<keyword evidence="2" id="KW-0723">Serine/threonine-protein kinase</keyword>
<dbReference type="EMBL" id="CAJNNV010025717">
    <property type="protein sequence ID" value="CAE8615821.1"/>
    <property type="molecule type" value="Genomic_DNA"/>
</dbReference>
<name>A0A813FTJ6_POLGL</name>
<dbReference type="OrthoDB" id="193931at2759"/>
<dbReference type="Proteomes" id="UP000654075">
    <property type="component" value="Unassembled WGS sequence"/>
</dbReference>
<evidence type="ECO:0000256" key="2">
    <source>
        <dbReference type="ARBA" id="ARBA00022527"/>
    </source>
</evidence>
<evidence type="ECO:0000256" key="1">
    <source>
        <dbReference type="ARBA" id="ARBA00012513"/>
    </source>
</evidence>
<comment type="catalytic activity">
    <reaction evidence="7">
        <text>L-threonyl-[protein] + ATP = O-phospho-L-threonyl-[protein] + ADP + H(+)</text>
        <dbReference type="Rhea" id="RHEA:46608"/>
        <dbReference type="Rhea" id="RHEA-COMP:11060"/>
        <dbReference type="Rhea" id="RHEA-COMP:11605"/>
        <dbReference type="ChEBI" id="CHEBI:15378"/>
        <dbReference type="ChEBI" id="CHEBI:30013"/>
        <dbReference type="ChEBI" id="CHEBI:30616"/>
        <dbReference type="ChEBI" id="CHEBI:61977"/>
        <dbReference type="ChEBI" id="CHEBI:456216"/>
        <dbReference type="EC" id="2.7.11.1"/>
    </reaction>
</comment>
<evidence type="ECO:0000256" key="7">
    <source>
        <dbReference type="ARBA" id="ARBA00047899"/>
    </source>
</evidence>
<sequence length="271" mass="28176">TSTPRGIPGGAVVRGVTPNRRPPGIADPQSARDVPSRPGTSQGMAGPSRPNGPASSRVQNANEARRRHYGNGTPEVGMQAPSPVPPPGSARGSSRSHSQGHGAYGVAEGAAATAAAVAADLYGGPPTPAWAAVRHGAGVYGSGAWASSATPDVAYDPGMGATGGAAPLSARDAREEAMRTCKGSFNVSCTSSKAPKQIMQEIARALTMQRVAFKQATGFLVRCQKQSLRFEMEISHLDHLESIYVVRFRRAAGELATYKELCSRVLGEMKI</sequence>
<evidence type="ECO:0000256" key="6">
    <source>
        <dbReference type="ARBA" id="ARBA00022840"/>
    </source>
</evidence>
<evidence type="ECO:0000256" key="3">
    <source>
        <dbReference type="ARBA" id="ARBA00022679"/>
    </source>
</evidence>
<dbReference type="CDD" id="cd12121">
    <property type="entry name" value="MARK_C_like"/>
    <property type="match status" value="1"/>
</dbReference>
<comment type="catalytic activity">
    <reaction evidence="8">
        <text>L-seryl-[protein] + ATP = O-phospho-L-seryl-[protein] + ADP + H(+)</text>
        <dbReference type="Rhea" id="RHEA:17989"/>
        <dbReference type="Rhea" id="RHEA-COMP:9863"/>
        <dbReference type="Rhea" id="RHEA-COMP:11604"/>
        <dbReference type="ChEBI" id="CHEBI:15378"/>
        <dbReference type="ChEBI" id="CHEBI:29999"/>
        <dbReference type="ChEBI" id="CHEBI:30616"/>
        <dbReference type="ChEBI" id="CHEBI:83421"/>
        <dbReference type="ChEBI" id="CHEBI:456216"/>
        <dbReference type="EC" id="2.7.11.1"/>
    </reaction>
</comment>
<evidence type="ECO:0000256" key="8">
    <source>
        <dbReference type="ARBA" id="ARBA00048679"/>
    </source>
</evidence>
<dbReference type="InterPro" id="IPR001772">
    <property type="entry name" value="KA1_dom"/>
</dbReference>
<feature type="compositionally biased region" description="Polar residues" evidence="9">
    <location>
        <begin position="53"/>
        <end position="62"/>
    </location>
</feature>
<organism evidence="11 12">
    <name type="scientific">Polarella glacialis</name>
    <name type="common">Dinoflagellate</name>
    <dbReference type="NCBI Taxonomy" id="89957"/>
    <lineage>
        <taxon>Eukaryota</taxon>
        <taxon>Sar</taxon>
        <taxon>Alveolata</taxon>
        <taxon>Dinophyceae</taxon>
        <taxon>Suessiales</taxon>
        <taxon>Suessiaceae</taxon>
        <taxon>Polarella</taxon>
    </lineage>
</organism>
<dbReference type="Gene3D" id="3.30.310.80">
    <property type="entry name" value="Kinase associated domain 1, KA1"/>
    <property type="match status" value="1"/>
</dbReference>